<reference evidence="1 2" key="1">
    <citation type="journal article" name="Front. Microbiol.">
        <title>Sugar Metabolism of the First Thermophilic Planctomycete Thermogutta terrifontis: Comparative Genomic and Transcriptomic Approaches.</title>
        <authorList>
            <person name="Elcheninov A.G."/>
            <person name="Menzel P."/>
            <person name="Gudbergsdottir S.R."/>
            <person name="Slesarev A.I."/>
            <person name="Kadnikov V.V."/>
            <person name="Krogh A."/>
            <person name="Bonch-Osmolovskaya E.A."/>
            <person name="Peng X."/>
            <person name="Kublanov I.V."/>
        </authorList>
    </citation>
    <scope>NUCLEOTIDE SEQUENCE [LARGE SCALE GENOMIC DNA]</scope>
    <source>
        <strain evidence="1 2">R1</strain>
    </source>
</reference>
<keyword evidence="2" id="KW-1185">Reference proteome</keyword>
<dbReference type="Gene3D" id="3.40.1050.10">
    <property type="entry name" value="Carbonic anhydrase"/>
    <property type="match status" value="1"/>
</dbReference>
<dbReference type="GO" id="GO:0004089">
    <property type="term" value="F:carbonate dehydratase activity"/>
    <property type="evidence" value="ECO:0007669"/>
    <property type="project" value="InterPro"/>
</dbReference>
<dbReference type="InterPro" id="IPR046871">
    <property type="entry name" value="Pro_CA_2"/>
</dbReference>
<dbReference type="EMBL" id="CP018477">
    <property type="protein sequence ID" value="ASV73566.1"/>
    <property type="molecule type" value="Genomic_DNA"/>
</dbReference>
<gene>
    <name evidence="1" type="ORF">THTE_0964</name>
</gene>
<protein>
    <recommendedName>
        <fullName evidence="3">Carbonic anhydrase</fullName>
    </recommendedName>
</protein>
<dbReference type="SUPFAM" id="SSF53056">
    <property type="entry name" value="beta-carbonic anhydrase, cab"/>
    <property type="match status" value="1"/>
</dbReference>
<dbReference type="InterPro" id="IPR036874">
    <property type="entry name" value="Carbonic_anhydrase_sf"/>
</dbReference>
<organism evidence="1 2">
    <name type="scientific">Thermogutta terrifontis</name>
    <dbReference type="NCBI Taxonomy" id="1331910"/>
    <lineage>
        <taxon>Bacteria</taxon>
        <taxon>Pseudomonadati</taxon>
        <taxon>Planctomycetota</taxon>
        <taxon>Planctomycetia</taxon>
        <taxon>Pirellulales</taxon>
        <taxon>Thermoguttaceae</taxon>
        <taxon>Thermogutta</taxon>
    </lineage>
</organism>
<sequence>MSFCTVISCMDGRIQLPVITYLKARFQVDYVDNVTEPGPDGILARGDDHVLLASILRRVQISLEKHQSQGLAVAGHADCAGHPVSREDHLRDIRSACRWLKARFPHVPVIGLWVNERWEVEEVAQE</sequence>
<accession>A0A286RC82</accession>
<dbReference type="AlphaFoldDB" id="A0A286RC82"/>
<dbReference type="KEGG" id="ttf:THTE_0964"/>
<dbReference type="Proteomes" id="UP000215086">
    <property type="component" value="Chromosome"/>
</dbReference>
<dbReference type="OrthoDB" id="9794613at2"/>
<name>A0A286RC82_9BACT</name>
<evidence type="ECO:0000313" key="2">
    <source>
        <dbReference type="Proteomes" id="UP000215086"/>
    </source>
</evidence>
<dbReference type="RefSeq" id="WP_095414123.1">
    <property type="nucleotide sequence ID" value="NZ_CP018477.1"/>
</dbReference>
<evidence type="ECO:0008006" key="3">
    <source>
        <dbReference type="Google" id="ProtNLM"/>
    </source>
</evidence>
<dbReference type="GO" id="GO:0008270">
    <property type="term" value="F:zinc ion binding"/>
    <property type="evidence" value="ECO:0007669"/>
    <property type="project" value="InterPro"/>
</dbReference>
<evidence type="ECO:0000313" key="1">
    <source>
        <dbReference type="EMBL" id="ASV73566.1"/>
    </source>
</evidence>
<proteinExistence type="predicted"/>
<dbReference type="Pfam" id="PF20393">
    <property type="entry name" value="Pro_CA_2"/>
    <property type="match status" value="1"/>
</dbReference>